<evidence type="ECO:0000256" key="2">
    <source>
        <dbReference type="ARBA" id="ARBA00004792"/>
    </source>
</evidence>
<evidence type="ECO:0000313" key="12">
    <source>
        <dbReference type="EMBL" id="KFE71837.1"/>
    </source>
</evidence>
<dbReference type="SMART" id="SM00823">
    <property type="entry name" value="PKS_PP"/>
    <property type="match status" value="3"/>
</dbReference>
<dbReference type="InterPro" id="IPR018201">
    <property type="entry name" value="Ketoacyl_synth_AS"/>
</dbReference>
<dbReference type="InterPro" id="IPR014030">
    <property type="entry name" value="Ketoacyl_synth_N"/>
</dbReference>
<keyword evidence="13" id="KW-1185">Reference proteome</keyword>
<dbReference type="SUPFAM" id="SSF51735">
    <property type="entry name" value="NAD(P)-binding Rossmann-fold domains"/>
    <property type="match status" value="2"/>
</dbReference>
<dbReference type="GO" id="GO:0031177">
    <property type="term" value="F:phosphopantetheine binding"/>
    <property type="evidence" value="ECO:0007669"/>
    <property type="project" value="InterPro"/>
</dbReference>
<dbReference type="InterPro" id="IPR036736">
    <property type="entry name" value="ACP-like_sf"/>
</dbReference>
<dbReference type="GO" id="GO:0006633">
    <property type="term" value="P:fatty acid biosynthetic process"/>
    <property type="evidence" value="ECO:0007669"/>
    <property type="project" value="InterPro"/>
</dbReference>
<dbReference type="Pfam" id="PF08659">
    <property type="entry name" value="KR"/>
    <property type="match status" value="1"/>
</dbReference>
<feature type="region of interest" description="Disordered" evidence="9">
    <location>
        <begin position="137"/>
        <end position="191"/>
    </location>
</feature>
<feature type="domain" description="Carrier" evidence="10">
    <location>
        <begin position="1312"/>
        <end position="1389"/>
    </location>
</feature>
<organism evidence="12 13">
    <name type="scientific">Hyalangium minutum</name>
    <dbReference type="NCBI Taxonomy" id="394096"/>
    <lineage>
        <taxon>Bacteria</taxon>
        <taxon>Pseudomonadati</taxon>
        <taxon>Myxococcota</taxon>
        <taxon>Myxococcia</taxon>
        <taxon>Myxococcales</taxon>
        <taxon>Cystobacterineae</taxon>
        <taxon>Archangiaceae</taxon>
        <taxon>Hyalangium</taxon>
    </lineage>
</organism>
<keyword evidence="3" id="KW-0596">Phosphopantetheine</keyword>
<dbReference type="InterPro" id="IPR020841">
    <property type="entry name" value="PKS_Beta-ketoAc_synthase_dom"/>
</dbReference>
<comment type="subcellular location">
    <subcellularLocation>
        <location evidence="1">Cytoplasm</location>
    </subcellularLocation>
</comment>
<dbReference type="PANTHER" id="PTHR43775">
    <property type="entry name" value="FATTY ACID SYNTHASE"/>
    <property type="match status" value="1"/>
</dbReference>
<feature type="region of interest" description="Disordered" evidence="9">
    <location>
        <begin position="2198"/>
        <end position="2218"/>
    </location>
</feature>
<dbReference type="Pfam" id="PF00550">
    <property type="entry name" value="PP-binding"/>
    <property type="match status" value="3"/>
</dbReference>
<dbReference type="InterPro" id="IPR014031">
    <property type="entry name" value="Ketoacyl_synth_C"/>
</dbReference>
<accession>A0A085WVX4</accession>
<dbReference type="CDD" id="cd00833">
    <property type="entry name" value="PKS"/>
    <property type="match status" value="3"/>
</dbReference>
<evidence type="ECO:0000256" key="6">
    <source>
        <dbReference type="ARBA" id="ARBA00022679"/>
    </source>
</evidence>
<dbReference type="OrthoDB" id="5385718at2"/>
<evidence type="ECO:0000256" key="8">
    <source>
        <dbReference type="ARBA" id="ARBA00054155"/>
    </source>
</evidence>
<dbReference type="InterPro" id="IPR013968">
    <property type="entry name" value="PKS_KR"/>
</dbReference>
<dbReference type="SMART" id="SM00822">
    <property type="entry name" value="PKS_KR"/>
    <property type="match status" value="1"/>
</dbReference>
<feature type="region of interest" description="Disordered" evidence="9">
    <location>
        <begin position="1397"/>
        <end position="1427"/>
    </location>
</feature>
<keyword evidence="6" id="KW-0808">Transferase</keyword>
<feature type="domain" description="Ketosynthase family 3 (KS3)" evidence="11">
    <location>
        <begin position="2244"/>
        <end position="2681"/>
    </location>
</feature>
<dbReference type="Gene3D" id="1.10.1200.10">
    <property type="entry name" value="ACP-like"/>
    <property type="match status" value="3"/>
</dbReference>
<dbReference type="SMART" id="SM01294">
    <property type="entry name" value="PKS_PP_betabranch"/>
    <property type="match status" value="1"/>
</dbReference>
<feature type="region of interest" description="Disordered" evidence="9">
    <location>
        <begin position="1286"/>
        <end position="1311"/>
    </location>
</feature>
<feature type="compositionally biased region" description="Low complexity" evidence="9">
    <location>
        <begin position="2201"/>
        <end position="2218"/>
    </location>
</feature>
<evidence type="ECO:0000313" key="13">
    <source>
        <dbReference type="Proteomes" id="UP000028725"/>
    </source>
</evidence>
<dbReference type="STRING" id="394096.DB31_0098"/>
<comment type="pathway">
    <text evidence="2">Antibiotic biosynthesis.</text>
</comment>
<dbReference type="PROSITE" id="PS50075">
    <property type="entry name" value="CARRIER"/>
    <property type="match status" value="3"/>
</dbReference>
<protein>
    <submittedName>
        <fullName evidence="12">Malonyl CoA-acyl carrier protein transacylase</fullName>
    </submittedName>
</protein>
<gene>
    <name evidence="12" type="ORF">DB31_0098</name>
</gene>
<evidence type="ECO:0000259" key="10">
    <source>
        <dbReference type="PROSITE" id="PS50075"/>
    </source>
</evidence>
<proteinExistence type="predicted"/>
<evidence type="ECO:0000256" key="5">
    <source>
        <dbReference type="ARBA" id="ARBA00022553"/>
    </source>
</evidence>
<feature type="compositionally biased region" description="Basic and acidic residues" evidence="9">
    <location>
        <begin position="1418"/>
        <end position="1427"/>
    </location>
</feature>
<dbReference type="Pfam" id="PF00109">
    <property type="entry name" value="ketoacyl-synt"/>
    <property type="match status" value="3"/>
</dbReference>
<dbReference type="EMBL" id="JMCB01000001">
    <property type="protein sequence ID" value="KFE71837.1"/>
    <property type="molecule type" value="Genomic_DNA"/>
</dbReference>
<sequence>MTERIVSTNSTLQAYTREILEKFVRKELSREEALVLLRSPARPAAEPAAPAVPEEPSLAEATTRYLARQLEELGKAAAPERNFMELGLGSADLLELNTRLERDLRIDLVPTVFFDHSSVGRLADYLARTFPEQLAHALRESPSEVPSAPAPSPAPTPTPTPAPLPTATPLAHTAPSKQPRNEPSGAPGTRTGDIAIIGMAGLFPQSPDLDTFWKNLAAAKDLVEEVPRERWDVAAWYDPTQTQPNRISCKWGSFVPDVDKFDPLFFHISPREAEVMDPQVRLLLQVLYSTAEDAGCVSALRGSHTGMFVGACFRDYDDEMLRRGLPVGPHDGTGNAATMLANRPSFFFDLKGPSLTVDTACSSSLVALHLACQALRRGECDMAFAAGVNLILSPRHYLHFSAMKALSPTGHCHAFDSTADGYVPGEAVAAVLLKPLEQALRDGDPIHAVIKGTSVNHGGYTNSITAPSPAMQAELLLEAWKDAGIDPETLSYIEAHGTGTRLGDPIEVEGLKLAFARHTTKQRFCALGSAKAHLGHTEAAAGLTGLVKVVLSMNRGLIPSMPGFRELNPFIKLEGSPLYINEKPKAWLTPVGAPRRAGVSSFGFGGANAHVVLEEYVQPRPEAASETTGMPLLFPFSARDEVRLRELVERFESFLSRDAGPSLAEVAYTLQTGRATLASRLAIIASSHADLLTALKDFQARREVPLPGLVRVREDGSVLLQAEAAPGEAGLAELAGRWLRGEAVTWPAPASESLRRVSLPTSTFARERYWFEATPGVTGVEPAPAQPQLPPAGAELTWFKPEWFPSALSAPSEVPATAGAVLVFDPDGSFTQQVEAQDRLRGSARAVVRIQPGAEFRRVGPRHYELQPEHAADYERLLDALANDGLRLAGILFFWGKRSRFESPDALLEGLDDALGQGLYPLVRLIQALLPRRKDERIQLLYVYRSGGEEVIAHHEALSGLARAVTAAAPWLNFRLLGMDASGTTPELRVERVLAELHASEAATQVEVRYRNGERHVRGVRPVPAHEAAAAMGPAFRQGGIYLITGGLGGVGYELAKYLAGKYRARLVLTGRSPLEDELRRKLSHLEGLGSDAVYVQADVVSRKDVDHCLAYVKARYSGLHGIIHCAGLLKEATLADKRQEDFGTTLAPKVQGTLVLDQATRAAPLELFVVLSSVSTVIGTSLAADYATANRFLDSFAALRESLRQRGQRQGQTLSICYPYWRDGGMRMSPEKEALVLQATGMEPLSSAQGIQALETALALGHQQGLPQILTAFGELEKMQRALQAAPPPPAAAAATPPARPATPPDASQSAALEARLTTELVELAVKTLRLQGTVNPRSELSGYGFESITILEFTQALNARYGTALSPALFYEHRTIEGYVRFLLSKHAATLLGTLPEHAPAPTPGVATSPVPSSGPREEQSAETRQDEAIAVVGMAGVFPGSPDLETFWSNIQAGRDLVGEIPRERFRWEDFHGDGVPEERRITSPRGGFIQDVDCFDPLLFNLSPLEAELMDPQQRIFLEMVWRTLEDAGYRPEELSRRKTGVFVGVSNVDYRDVLAGAGRMSEVYITTGLSTSLIPNRVSYLFDWSGPSEPVDTGCSSSLVALHRAMAALRAGDCDAAVVGGINLLLSPTPFIACSRAGMLSPDGRCMTFDKRANGYVRGEGAGALLLKPLSRALADGDRIHAVIRGTAINHGGHAQGLTVPNPTAQSQVLISVYEKAGVDPATLGFIEAHGTGTSLGDPIEVNGLRKLFQHFHGDTSPAGARCGLGTVKSNIGHLESAAGIAGVIKVILSLKHRTLPASLHCQELNPFIDLSGSPLYIVRETQPWEAREDAQGQRLPRRAGVSSFGFGGVNAHALLEEYVEAPTSPAQETPRLMGGQELIVLSARNAERLTESARRLATFLQRAEASAPPLADIARTLREGRREMEHRLAIIASSVGELRARLEDFLAGQKHAALLTGKASSESPSLQLMEESEEGRAFIASLVRKGAAVELGKLWVQGASLPWSALGPAGARRVVSLPGYPFARVRCWPRQKSPALPVSPSPTRPAPPPVPPVAVAPVAVTPAASREAEPSPMPPSLASQRPITRYASVREGLREYLRAVLAQVLMVPLEEIDAETPFPNYGVDSLVAMDIVKLLERDFGSLQRSLLFEHVSIAPLADFLATEHRKHSEALFGPNAQHAPLALVVQEDEAPLEAPPDSLSAPEASPAPLAVSEAPPTAAPVYAAATPVPRAPQPGPGPMDIAIIGVGGVFPGSRSLKDFWRNLEECRDLISEVPAERFDWRPHFGDAKREAHKSVTRWAGFIDGVDRFDPLFFNIAPREAELMDPKQRIFLEVVWHTLEDAGYRPSQFKKSRTGVYVGTTSMDYYQVLHDANLHDDAYAPSGLAPAVLANRVSFLLGLHGPSEPVDTACSSSLVALHNAVRAIQYGDCDQAIAGGVNVLLTPDLFVAFSQAGFMSPDGRCKAFSREANGFVRGEGAGAVLLKPLHQAVADGDHIYAVIKGSGVNHGGEVQSLTVPNPWAQAELIASVLERAGVDPETVGYIETHGTGTALGDPLEINGLKRAFSQLLNKQGRTPSRTGFCALGAIKSNMGHLEAAAGIAGLIKALLCMKYRRLPGIVHLREPNPDIDLRNSPFYLLDQTRPWEPLRDAEGNPLPLRAGITSLGFGGSNAHVVVEEYVPPSAEHRRAATPAEPQLFVLSAQAEDRLRESVEQLLSHLTDEGIRDEELADVAWTLQVGRDALPARLAVVATRAEELKARLRDWLDGRADTQHVLSATVAVRRGGKKGSTPGNGAAAGLETALAARDLPGLAQLWISGVELPWASLHPAGARRRVALPGYPFARERYWVEPAPAPLRLVPQPQAVTRPEQQPDQKVELRELLRQLKHRERSVDEVANLLRG</sequence>
<keyword evidence="7" id="KW-0677">Repeat</keyword>
<dbReference type="SUPFAM" id="SSF47336">
    <property type="entry name" value="ACP-like"/>
    <property type="match status" value="3"/>
</dbReference>
<dbReference type="InterPro" id="IPR050091">
    <property type="entry name" value="PKS_NRPS_Biosynth_Enz"/>
</dbReference>
<dbReference type="CDD" id="cd08953">
    <property type="entry name" value="KR_2_SDR_x"/>
    <property type="match status" value="1"/>
</dbReference>
<dbReference type="InterPro" id="IPR057326">
    <property type="entry name" value="KR_dom"/>
</dbReference>
<dbReference type="InterPro" id="IPR054514">
    <property type="entry name" value="RhiE-like_linker"/>
</dbReference>
<dbReference type="Gene3D" id="3.40.50.720">
    <property type="entry name" value="NAD(P)-binding Rossmann-like Domain"/>
    <property type="match status" value="1"/>
</dbReference>
<reference evidence="12 13" key="1">
    <citation type="submission" date="2014-04" db="EMBL/GenBank/DDBJ databases">
        <title>Genome assembly of Hyalangium minutum DSM 14724.</title>
        <authorList>
            <person name="Sharma G."/>
            <person name="Subramanian S."/>
        </authorList>
    </citation>
    <scope>NUCLEOTIDE SEQUENCE [LARGE SCALE GENOMIC DNA]</scope>
    <source>
        <strain evidence="12 13">DSM 14724</strain>
    </source>
</reference>
<dbReference type="Pfam" id="PF02801">
    <property type="entry name" value="Ketoacyl-synt_C"/>
    <property type="match status" value="3"/>
</dbReference>
<keyword evidence="4" id="KW-0963">Cytoplasm</keyword>
<dbReference type="PROSITE" id="PS52004">
    <property type="entry name" value="KS3_2"/>
    <property type="match status" value="3"/>
</dbReference>
<dbReference type="InterPro" id="IPR009081">
    <property type="entry name" value="PP-bd_ACP"/>
</dbReference>
<feature type="compositionally biased region" description="Pro residues" evidence="9">
    <location>
        <begin position="148"/>
        <end position="166"/>
    </location>
</feature>
<feature type="domain" description="Carrier" evidence="10">
    <location>
        <begin position="56"/>
        <end position="130"/>
    </location>
</feature>
<dbReference type="GO" id="GO:0004312">
    <property type="term" value="F:fatty acid synthase activity"/>
    <property type="evidence" value="ECO:0007669"/>
    <property type="project" value="TreeGrafter"/>
</dbReference>
<evidence type="ECO:0000259" key="11">
    <source>
        <dbReference type="PROSITE" id="PS52004"/>
    </source>
</evidence>
<dbReference type="PANTHER" id="PTHR43775:SF37">
    <property type="entry name" value="SI:DKEY-61P9.11"/>
    <property type="match status" value="1"/>
</dbReference>
<comment type="caution">
    <text evidence="12">The sequence shown here is derived from an EMBL/GenBank/DDBJ whole genome shotgun (WGS) entry which is preliminary data.</text>
</comment>
<dbReference type="Gene3D" id="1.10.1240.100">
    <property type="match status" value="3"/>
</dbReference>
<dbReference type="InterPro" id="IPR049490">
    <property type="entry name" value="C883_1060-like_KR_N"/>
</dbReference>
<dbReference type="Gene3D" id="3.40.47.10">
    <property type="match status" value="3"/>
</dbReference>
<dbReference type="GO" id="GO:0071770">
    <property type="term" value="P:DIM/DIP cell wall layer assembly"/>
    <property type="evidence" value="ECO:0007669"/>
    <property type="project" value="TreeGrafter"/>
</dbReference>
<dbReference type="PROSITE" id="PS00606">
    <property type="entry name" value="KS3_1"/>
    <property type="match status" value="3"/>
</dbReference>
<feature type="domain" description="Ketosynthase family 3 (KS3)" evidence="11">
    <location>
        <begin position="1429"/>
        <end position="1863"/>
    </location>
</feature>
<feature type="domain" description="Ketosynthase family 3 (KS3)" evidence="11">
    <location>
        <begin position="191"/>
        <end position="615"/>
    </location>
</feature>
<dbReference type="InterPro" id="IPR036291">
    <property type="entry name" value="NAD(P)-bd_dom_sf"/>
</dbReference>
<dbReference type="SMART" id="SM00825">
    <property type="entry name" value="PKS_KS"/>
    <property type="match status" value="3"/>
</dbReference>
<dbReference type="PATRIC" id="fig|394096.3.peg.96"/>
<evidence type="ECO:0000256" key="4">
    <source>
        <dbReference type="ARBA" id="ARBA00022490"/>
    </source>
</evidence>
<dbReference type="SUPFAM" id="SSF53901">
    <property type="entry name" value="Thiolase-like"/>
    <property type="match status" value="3"/>
</dbReference>
<feature type="domain" description="Carrier" evidence="10">
    <location>
        <begin position="2094"/>
        <end position="2170"/>
    </location>
</feature>
<dbReference type="InterPro" id="IPR016039">
    <property type="entry name" value="Thiolase-like"/>
</dbReference>
<keyword evidence="5" id="KW-0597">Phosphoprotein</keyword>
<evidence type="ECO:0000256" key="9">
    <source>
        <dbReference type="SAM" id="MobiDB-lite"/>
    </source>
</evidence>
<dbReference type="GO" id="GO:0005886">
    <property type="term" value="C:plasma membrane"/>
    <property type="evidence" value="ECO:0007669"/>
    <property type="project" value="TreeGrafter"/>
</dbReference>
<evidence type="ECO:0000256" key="1">
    <source>
        <dbReference type="ARBA" id="ARBA00004496"/>
    </source>
</evidence>
<dbReference type="RefSeq" id="WP_044180576.1">
    <property type="nucleotide sequence ID" value="NZ_JMCB01000001.1"/>
</dbReference>
<dbReference type="FunFam" id="3.40.47.10:FF:000019">
    <property type="entry name" value="Polyketide synthase type I"/>
    <property type="match status" value="3"/>
</dbReference>
<dbReference type="Proteomes" id="UP000028725">
    <property type="component" value="Unassembled WGS sequence"/>
</dbReference>
<dbReference type="Pfam" id="PF22336">
    <property type="entry name" value="RhiE-like_linker"/>
    <property type="match status" value="3"/>
</dbReference>
<evidence type="ECO:0000256" key="7">
    <source>
        <dbReference type="ARBA" id="ARBA00022737"/>
    </source>
</evidence>
<dbReference type="InterPro" id="IPR020806">
    <property type="entry name" value="PKS_PP-bd"/>
</dbReference>
<dbReference type="Pfam" id="PF21394">
    <property type="entry name" value="Beta-ketacyl_N"/>
    <property type="match status" value="1"/>
</dbReference>
<dbReference type="GO" id="GO:0005737">
    <property type="term" value="C:cytoplasm"/>
    <property type="evidence" value="ECO:0007669"/>
    <property type="project" value="UniProtKB-SubCell"/>
</dbReference>
<name>A0A085WVX4_9BACT</name>
<dbReference type="GO" id="GO:0004315">
    <property type="term" value="F:3-oxoacyl-[acyl-carrier-protein] synthase activity"/>
    <property type="evidence" value="ECO:0007669"/>
    <property type="project" value="InterPro"/>
</dbReference>
<comment type="function">
    <text evidence="8">Involved in production of the polyketide antibiotic thailandamide.</text>
</comment>
<evidence type="ECO:0000256" key="3">
    <source>
        <dbReference type="ARBA" id="ARBA00022450"/>
    </source>
</evidence>